<dbReference type="Proteomes" id="UP000663879">
    <property type="component" value="Unassembled WGS sequence"/>
</dbReference>
<sequence length="115" mass="13058">MLTGRFKTCTTYSSIYSDSFFGLFRKPIKLVLAIIKCWSVQLTVAKVKAVIEMNFNQKLSDGMIISLYTKLRQACSLKLDKENLTLGGIGRIVEIIVSLYCKVKHHKGKDLKRDP</sequence>
<dbReference type="EMBL" id="CAJNOC010000838">
    <property type="protein sequence ID" value="CAF0808584.1"/>
    <property type="molecule type" value="Genomic_DNA"/>
</dbReference>
<accession>A0A813T400</accession>
<evidence type="ECO:0000313" key="1">
    <source>
        <dbReference type="EMBL" id="CAF0808584.1"/>
    </source>
</evidence>
<gene>
    <name evidence="1" type="ORF">OXX778_LOCUS6852</name>
</gene>
<evidence type="ECO:0000313" key="2">
    <source>
        <dbReference type="Proteomes" id="UP000663879"/>
    </source>
</evidence>
<protein>
    <submittedName>
        <fullName evidence="1">Uncharacterized protein</fullName>
    </submittedName>
</protein>
<name>A0A813T400_9BILA</name>
<dbReference type="OrthoDB" id="10052789at2759"/>
<proteinExistence type="predicted"/>
<comment type="caution">
    <text evidence="1">The sequence shown here is derived from an EMBL/GenBank/DDBJ whole genome shotgun (WGS) entry which is preliminary data.</text>
</comment>
<dbReference type="AlphaFoldDB" id="A0A813T400"/>
<reference evidence="1" key="1">
    <citation type="submission" date="2021-02" db="EMBL/GenBank/DDBJ databases">
        <authorList>
            <person name="Nowell W R."/>
        </authorList>
    </citation>
    <scope>NUCLEOTIDE SEQUENCE</scope>
    <source>
        <strain evidence="1">Ploen Becks lab</strain>
    </source>
</reference>
<keyword evidence="2" id="KW-1185">Reference proteome</keyword>
<organism evidence="1 2">
    <name type="scientific">Brachionus calyciflorus</name>
    <dbReference type="NCBI Taxonomy" id="104777"/>
    <lineage>
        <taxon>Eukaryota</taxon>
        <taxon>Metazoa</taxon>
        <taxon>Spiralia</taxon>
        <taxon>Gnathifera</taxon>
        <taxon>Rotifera</taxon>
        <taxon>Eurotatoria</taxon>
        <taxon>Monogononta</taxon>
        <taxon>Pseudotrocha</taxon>
        <taxon>Ploima</taxon>
        <taxon>Brachionidae</taxon>
        <taxon>Brachionus</taxon>
    </lineage>
</organism>